<dbReference type="InterPro" id="IPR005101">
    <property type="entry name" value="Cryptochr/Photolyase_FAD-bd"/>
</dbReference>
<feature type="compositionally biased region" description="Polar residues" evidence="6">
    <location>
        <begin position="609"/>
        <end position="622"/>
    </location>
</feature>
<comment type="similarity">
    <text evidence="1">Belongs to the DNA photolyase class-1 family.</text>
</comment>
<feature type="region of interest" description="Disordered" evidence="6">
    <location>
        <begin position="1"/>
        <end position="22"/>
    </location>
</feature>
<dbReference type="HOGENOM" id="CLU_010348_3_2_1"/>
<evidence type="ECO:0000256" key="4">
    <source>
        <dbReference type="PIRSR" id="PIRSR602081-1"/>
    </source>
</evidence>
<protein>
    <recommendedName>
        <fullName evidence="7">Photolyase/cryptochrome alpha/beta domain-containing protein</fullName>
    </recommendedName>
</protein>
<feature type="binding site" evidence="4">
    <location>
        <begin position="378"/>
        <end position="385"/>
    </location>
    <ligand>
        <name>FAD</name>
        <dbReference type="ChEBI" id="CHEBI:57692"/>
    </ligand>
</feature>
<dbReference type="eggNOG" id="KOG0133">
    <property type="taxonomic scope" value="Eukaryota"/>
</dbReference>
<feature type="region of interest" description="Disordered" evidence="6">
    <location>
        <begin position="605"/>
        <end position="651"/>
    </location>
</feature>
<dbReference type="GO" id="GO:0003677">
    <property type="term" value="F:DNA binding"/>
    <property type="evidence" value="ECO:0007669"/>
    <property type="project" value="TreeGrafter"/>
</dbReference>
<feature type="binding site" evidence="4">
    <location>
        <begin position="336"/>
        <end position="340"/>
    </location>
    <ligand>
        <name>FAD</name>
        <dbReference type="ChEBI" id="CHEBI:57692"/>
    </ligand>
</feature>
<dbReference type="InterPro" id="IPR036134">
    <property type="entry name" value="Crypto/Photolyase_FAD-like_sf"/>
</dbReference>
<dbReference type="InterPro" id="IPR002081">
    <property type="entry name" value="Cryptochrome/DNA_photolyase_1"/>
</dbReference>
<reference evidence="8" key="2">
    <citation type="submission" date="2015-06" db="UniProtKB">
        <authorList>
            <consortium name="EnsemblProtists"/>
        </authorList>
    </citation>
    <scope>IDENTIFICATION</scope>
    <source>
        <strain evidence="8">Emoy2</strain>
    </source>
</reference>
<feature type="site" description="Electron transfer via tryptophanyl radical" evidence="5">
    <location>
        <position position="489"/>
    </location>
</feature>
<dbReference type="Gene3D" id="1.25.40.80">
    <property type="match status" value="1"/>
</dbReference>
<sequence length="651" mass="73291">MARKRHRSTDADLAALSSDSTSMDLDTSVCSVDSNDSDRHVTRDMRTTQEDDAMAQTRPTRRAIIWFRRDLRLHDNVALDGAIRAQLDAGEHEMALLPLYIVHRPKRQRCGAVRFQFLLESVADLAKSIAALNGRLLVLRGDAEEVLATVMAAWSVTDIFFEEGVLHYAVARDNRVRAIAASLNVKTQSFRGVTLYNPHEIIDKNGGQPPADYEHLLEITDKMAQPAVPMAAPLSLSNAAAFSINELFSMLCQYDSSAVYVMAGVNSDTANNADSELFAVPHLTELGLTPPDPHTPFIGGESEAMKRLDAFCKDERRVGLFEKPKTSPVAIDAASTTTLSPYLTFGCLSAREFFYRIMYIQLHFRNRPGPTQVTLEGQLMWREFFYCYACSSPDFDSLERNPICKQVDWRLLGEEYVSHPELDQRSLLGATDAEEKLAMYHLQCWKDGRTGFPWIDAVMRQIKLEGWTHHAGRHAVACFLTRGGLYISWLRGATHFQETTIDMDWPINVGNWLWVSASCFFSNYRQVASPSTFPRRWDKQGRFIRKYIPALRNMPDKYVHEPWKSSLKEQRKAGCLIGKDYPFPIIDFKHAMTRCLASMGQAYSDGETESITTPGSSNSVSTGDMEVGDPSPWDSDDMCYSYRGPTSSSQS</sequence>
<dbReference type="OMA" id="EFFYRIM"/>
<proteinExistence type="inferred from homology"/>
<feature type="compositionally biased region" description="Low complexity" evidence="6">
    <location>
        <begin position="11"/>
        <end position="22"/>
    </location>
</feature>
<evidence type="ECO:0000313" key="9">
    <source>
        <dbReference type="Proteomes" id="UP000011713"/>
    </source>
</evidence>
<dbReference type="EMBL" id="JH598320">
    <property type="status" value="NOT_ANNOTATED_CDS"/>
    <property type="molecule type" value="Genomic_DNA"/>
</dbReference>
<dbReference type="PANTHER" id="PTHR11455:SF9">
    <property type="entry name" value="CRYPTOCHROME CIRCADIAN CLOCK 5 ISOFORM X1"/>
    <property type="match status" value="1"/>
</dbReference>
<evidence type="ECO:0000256" key="5">
    <source>
        <dbReference type="PIRSR" id="PIRSR602081-2"/>
    </source>
</evidence>
<keyword evidence="2 4" id="KW-0285">Flavoprotein</keyword>
<reference evidence="9" key="1">
    <citation type="journal article" date="2010" name="Science">
        <title>Signatures of adaptation to obligate biotrophy in the Hyaloperonospora arabidopsidis genome.</title>
        <authorList>
            <person name="Baxter L."/>
            <person name="Tripathy S."/>
            <person name="Ishaque N."/>
            <person name="Boot N."/>
            <person name="Cabral A."/>
            <person name="Kemen E."/>
            <person name="Thines M."/>
            <person name="Ah-Fong A."/>
            <person name="Anderson R."/>
            <person name="Badejoko W."/>
            <person name="Bittner-Eddy P."/>
            <person name="Boore J.L."/>
            <person name="Chibucos M.C."/>
            <person name="Coates M."/>
            <person name="Dehal P."/>
            <person name="Delehaunty K."/>
            <person name="Dong S."/>
            <person name="Downton P."/>
            <person name="Dumas B."/>
            <person name="Fabro G."/>
            <person name="Fronick C."/>
            <person name="Fuerstenberg S.I."/>
            <person name="Fulton L."/>
            <person name="Gaulin E."/>
            <person name="Govers F."/>
            <person name="Hughes L."/>
            <person name="Humphray S."/>
            <person name="Jiang R.H."/>
            <person name="Judelson H."/>
            <person name="Kamoun S."/>
            <person name="Kyung K."/>
            <person name="Meijer H."/>
            <person name="Minx P."/>
            <person name="Morris P."/>
            <person name="Nelson J."/>
            <person name="Phuntumart V."/>
            <person name="Qutob D."/>
            <person name="Rehmany A."/>
            <person name="Rougon-Cardoso A."/>
            <person name="Ryden P."/>
            <person name="Torto-Alalibo T."/>
            <person name="Studholme D."/>
            <person name="Wang Y."/>
            <person name="Win J."/>
            <person name="Wood J."/>
            <person name="Clifton S.W."/>
            <person name="Rogers J."/>
            <person name="Van den Ackerveken G."/>
            <person name="Jones J.D."/>
            <person name="McDowell J.M."/>
            <person name="Beynon J."/>
            <person name="Tyler B.M."/>
        </authorList>
    </citation>
    <scope>NUCLEOTIDE SEQUENCE [LARGE SCALE GENOMIC DNA]</scope>
    <source>
        <strain evidence="9">Emoy2</strain>
    </source>
</reference>
<dbReference type="GO" id="GO:0003904">
    <property type="term" value="F:deoxyribodipyrimidine photo-lyase activity"/>
    <property type="evidence" value="ECO:0007669"/>
    <property type="project" value="TreeGrafter"/>
</dbReference>
<dbReference type="GO" id="GO:0005634">
    <property type="term" value="C:nucleus"/>
    <property type="evidence" value="ECO:0007669"/>
    <property type="project" value="TreeGrafter"/>
</dbReference>
<keyword evidence="9" id="KW-1185">Reference proteome</keyword>
<dbReference type="InterPro" id="IPR036155">
    <property type="entry name" value="Crypto/Photolyase_N_sf"/>
</dbReference>
<dbReference type="GO" id="GO:0032922">
    <property type="term" value="P:circadian regulation of gene expression"/>
    <property type="evidence" value="ECO:0007669"/>
    <property type="project" value="TreeGrafter"/>
</dbReference>
<evidence type="ECO:0000256" key="6">
    <source>
        <dbReference type="SAM" id="MobiDB-lite"/>
    </source>
</evidence>
<dbReference type="Gene3D" id="1.10.579.10">
    <property type="entry name" value="DNA Cyclobutane Dipyrimidine Photolyase, subunit A, domain 3"/>
    <property type="match status" value="1"/>
</dbReference>
<evidence type="ECO:0000313" key="8">
    <source>
        <dbReference type="EnsemblProtists" id="HpaP806499"/>
    </source>
</evidence>
<keyword evidence="3 4" id="KW-0274">FAD</keyword>
<dbReference type="SUPFAM" id="SSF48173">
    <property type="entry name" value="Cryptochrome/photolyase FAD-binding domain"/>
    <property type="match status" value="1"/>
</dbReference>
<comment type="cofactor">
    <cofactor evidence="4">
        <name>FAD</name>
        <dbReference type="ChEBI" id="CHEBI:57692"/>
    </cofactor>
    <text evidence="4">Binds 1 FAD per subunit.</text>
</comment>
<dbReference type="InParanoid" id="M4BJC1"/>
<dbReference type="Pfam" id="PF03441">
    <property type="entry name" value="FAD_binding_7"/>
    <property type="match status" value="1"/>
</dbReference>
<evidence type="ECO:0000256" key="2">
    <source>
        <dbReference type="ARBA" id="ARBA00022630"/>
    </source>
</evidence>
<accession>M4BJC1</accession>
<feature type="site" description="Electron transfer via tryptophanyl radical" evidence="5">
    <location>
        <position position="512"/>
    </location>
</feature>
<dbReference type="GO" id="GO:0043153">
    <property type="term" value="P:entrainment of circadian clock by photoperiod"/>
    <property type="evidence" value="ECO:0007669"/>
    <property type="project" value="TreeGrafter"/>
</dbReference>
<evidence type="ECO:0000256" key="3">
    <source>
        <dbReference type="ARBA" id="ARBA00022827"/>
    </source>
</evidence>
<dbReference type="SUPFAM" id="SSF52425">
    <property type="entry name" value="Cryptochrome/photolyase, N-terminal domain"/>
    <property type="match status" value="1"/>
</dbReference>
<dbReference type="EnsemblProtists" id="HpaT806499">
    <property type="protein sequence ID" value="HpaP806499"/>
    <property type="gene ID" value="HpaG806499"/>
</dbReference>
<organism evidence="8 9">
    <name type="scientific">Hyaloperonospora arabidopsidis (strain Emoy2)</name>
    <name type="common">Downy mildew agent</name>
    <name type="synonym">Peronospora arabidopsidis</name>
    <dbReference type="NCBI Taxonomy" id="559515"/>
    <lineage>
        <taxon>Eukaryota</taxon>
        <taxon>Sar</taxon>
        <taxon>Stramenopiles</taxon>
        <taxon>Oomycota</taxon>
        <taxon>Peronosporomycetes</taxon>
        <taxon>Peronosporales</taxon>
        <taxon>Peronosporaceae</taxon>
        <taxon>Hyaloperonospora</taxon>
    </lineage>
</organism>
<dbReference type="PANTHER" id="PTHR11455">
    <property type="entry name" value="CRYPTOCHROME"/>
    <property type="match status" value="1"/>
</dbReference>
<feature type="binding site" evidence="4">
    <location>
        <begin position="502"/>
        <end position="504"/>
    </location>
    <ligand>
        <name>FAD</name>
        <dbReference type="ChEBI" id="CHEBI:57692"/>
    </ligand>
</feature>
<evidence type="ECO:0000256" key="1">
    <source>
        <dbReference type="ARBA" id="ARBA00005862"/>
    </source>
</evidence>
<dbReference type="Proteomes" id="UP000011713">
    <property type="component" value="Unassembled WGS sequence"/>
</dbReference>
<dbReference type="AlphaFoldDB" id="M4BJC1"/>
<name>M4BJC1_HYAAE</name>
<dbReference type="GO" id="GO:0005737">
    <property type="term" value="C:cytoplasm"/>
    <property type="evidence" value="ECO:0007669"/>
    <property type="project" value="TreeGrafter"/>
</dbReference>
<feature type="domain" description="Photolyase/cryptochrome alpha/beta" evidence="7">
    <location>
        <begin position="61"/>
        <end position="195"/>
    </location>
</feature>
<dbReference type="PROSITE" id="PS51645">
    <property type="entry name" value="PHR_CRY_ALPHA_BETA"/>
    <property type="match status" value="1"/>
</dbReference>
<dbReference type="VEuPathDB" id="FungiDB:HpaG806499"/>
<dbReference type="GO" id="GO:0071949">
    <property type="term" value="F:FAD binding"/>
    <property type="evidence" value="ECO:0007669"/>
    <property type="project" value="TreeGrafter"/>
</dbReference>
<dbReference type="Gene3D" id="3.40.50.620">
    <property type="entry name" value="HUPs"/>
    <property type="match status" value="1"/>
</dbReference>
<dbReference type="Pfam" id="PF00875">
    <property type="entry name" value="DNA_photolyase"/>
    <property type="match status" value="1"/>
</dbReference>
<dbReference type="InterPro" id="IPR006050">
    <property type="entry name" value="DNA_photolyase_N"/>
</dbReference>
<dbReference type="STRING" id="559515.M4BJC1"/>
<dbReference type="InterPro" id="IPR014729">
    <property type="entry name" value="Rossmann-like_a/b/a_fold"/>
</dbReference>
<evidence type="ECO:0000259" key="7">
    <source>
        <dbReference type="PROSITE" id="PS51645"/>
    </source>
</evidence>
<feature type="site" description="Electron transfer via tryptophanyl radical" evidence="5">
    <location>
        <position position="409"/>
    </location>
</feature>